<dbReference type="InterPro" id="IPR013424">
    <property type="entry name" value="Ice-binding_C"/>
</dbReference>
<evidence type="ECO:0000259" key="2">
    <source>
        <dbReference type="Pfam" id="PF07589"/>
    </source>
</evidence>
<name>A0ABY1ZEY8_9GAMM</name>
<gene>
    <name evidence="3" type="ORF">EZI54_20225</name>
</gene>
<feature type="signal peptide" evidence="1">
    <location>
        <begin position="1"/>
        <end position="23"/>
    </location>
</feature>
<feature type="domain" description="Ice-binding protein C-terminal" evidence="2">
    <location>
        <begin position="206"/>
        <end position="228"/>
    </location>
</feature>
<keyword evidence="1" id="KW-0732">Signal</keyword>
<dbReference type="RefSeq" id="WP_131483697.1">
    <property type="nucleotide sequence ID" value="NZ_SJDL01000043.1"/>
</dbReference>
<feature type="chain" id="PRO_5047507803" evidence="1">
    <location>
        <begin position="24"/>
        <end position="231"/>
    </location>
</feature>
<keyword evidence="4" id="KW-1185">Reference proteome</keyword>
<dbReference type="Pfam" id="PF07589">
    <property type="entry name" value="PEP-CTERM"/>
    <property type="match status" value="1"/>
</dbReference>
<organism evidence="3 4">
    <name type="scientific">Marinobacter halodurans</name>
    <dbReference type="NCBI Taxonomy" id="2528979"/>
    <lineage>
        <taxon>Bacteria</taxon>
        <taxon>Pseudomonadati</taxon>
        <taxon>Pseudomonadota</taxon>
        <taxon>Gammaproteobacteria</taxon>
        <taxon>Pseudomonadales</taxon>
        <taxon>Marinobacteraceae</taxon>
        <taxon>Marinobacter</taxon>
    </lineage>
</organism>
<comment type="caution">
    <text evidence="3">The sequence shown here is derived from an EMBL/GenBank/DDBJ whole genome shotgun (WGS) entry which is preliminary data.</text>
</comment>
<dbReference type="NCBIfam" id="TIGR02595">
    <property type="entry name" value="PEP_CTERM"/>
    <property type="match status" value="1"/>
</dbReference>
<evidence type="ECO:0000256" key="1">
    <source>
        <dbReference type="SAM" id="SignalP"/>
    </source>
</evidence>
<proteinExistence type="predicted"/>
<evidence type="ECO:0000313" key="4">
    <source>
        <dbReference type="Proteomes" id="UP000313645"/>
    </source>
</evidence>
<dbReference type="Proteomes" id="UP000313645">
    <property type="component" value="Unassembled WGS sequence"/>
</dbReference>
<dbReference type="EMBL" id="SJDL01000043">
    <property type="protein sequence ID" value="TBW49101.1"/>
    <property type="molecule type" value="Genomic_DNA"/>
</dbReference>
<evidence type="ECO:0000313" key="3">
    <source>
        <dbReference type="EMBL" id="TBW49101.1"/>
    </source>
</evidence>
<protein>
    <submittedName>
        <fullName evidence="3">PEP-CTERM sorting domain-containing protein</fullName>
    </submittedName>
</protein>
<reference evidence="3 4" key="1">
    <citation type="submission" date="2019-02" db="EMBL/GenBank/DDBJ databases">
        <title>Marinobacter halodurans sp. nov., a marine bacterium isolated from sea tidal flat.</title>
        <authorList>
            <person name="Yoo Y."/>
            <person name="Lee D.W."/>
            <person name="Kim B.S."/>
            <person name="Kim J.-J."/>
        </authorList>
    </citation>
    <scope>NUCLEOTIDE SEQUENCE [LARGE SCALE GENOMIC DNA]</scope>
    <source>
        <strain evidence="3 4">YJ-S3-2</strain>
    </source>
</reference>
<sequence length="231" mass="22401">MKLRAQIAAAVVCSGLLAGPASAALIDASDIVSGSGGGLTFAATGGSLGLKTVNGVDGAGVTGGASGNEIDIGQTVTGTSSSGFILSGTTLAFLYDGPEFGDYQEVATITATFFGTTTTSTAVLTNIYSSATDTDLTLFIDGVDSTSLILGASEATSATAGTVNLGALFGSSLLSSIEFGAAAGVCGTGSCNNQSDYSIASISTASVPEPATVALLGLGLAGVGLSRRRKV</sequence>
<accession>A0ABY1ZEY8</accession>